<evidence type="ECO:0000313" key="1">
    <source>
        <dbReference type="EMBL" id="RXJ00007.1"/>
    </source>
</evidence>
<dbReference type="InterPro" id="IPR019688">
    <property type="entry name" value="DUF2533"/>
</dbReference>
<dbReference type="EMBL" id="QOUX01000042">
    <property type="protein sequence ID" value="RXJ00007.1"/>
    <property type="molecule type" value="Genomic_DNA"/>
</dbReference>
<dbReference type="Proteomes" id="UP000290649">
    <property type="component" value="Unassembled WGS sequence"/>
</dbReference>
<comment type="caution">
    <text evidence="1">The sequence shown here is derived from an EMBL/GenBank/DDBJ whole genome shotgun (WGS) entry which is preliminary data.</text>
</comment>
<gene>
    <name evidence="1" type="ORF">DS745_14140</name>
</gene>
<dbReference type="Pfam" id="PF10752">
    <property type="entry name" value="DUF2533"/>
    <property type="match status" value="1"/>
</dbReference>
<reference evidence="1 2" key="1">
    <citation type="journal article" date="2019" name="Int. J. Syst. Evol. Microbiol.">
        <title>Anaerobacillus alkaliphilus sp. nov., a novel alkaliphilic and moderately halophilic bacterium.</title>
        <authorList>
            <person name="Borsodi A.K."/>
            <person name="Aszalos J.M."/>
            <person name="Bihari P."/>
            <person name="Nagy I."/>
            <person name="Schumann P."/>
            <person name="Sproer C."/>
            <person name="Kovacs A.L."/>
            <person name="Boka K."/>
            <person name="Dobosy P."/>
            <person name="Ovari M."/>
            <person name="Szili-Kovacs T."/>
            <person name="Toth E."/>
        </authorList>
    </citation>
    <scope>NUCLEOTIDE SEQUENCE [LARGE SCALE GENOMIC DNA]</scope>
    <source>
        <strain evidence="1 2">B16-10</strain>
    </source>
</reference>
<dbReference type="RefSeq" id="WP_129078861.1">
    <property type="nucleotide sequence ID" value="NZ_QOUX01000042.1"/>
</dbReference>
<protein>
    <submittedName>
        <fullName evidence="1">DUF2533 family protein</fullName>
    </submittedName>
</protein>
<name>A0A4Q0VSB9_9BACI</name>
<organism evidence="1 2">
    <name type="scientific">Anaerobacillus alkaliphilus</name>
    <dbReference type="NCBI Taxonomy" id="1548597"/>
    <lineage>
        <taxon>Bacteria</taxon>
        <taxon>Bacillati</taxon>
        <taxon>Bacillota</taxon>
        <taxon>Bacilli</taxon>
        <taxon>Bacillales</taxon>
        <taxon>Bacillaceae</taxon>
        <taxon>Anaerobacillus</taxon>
    </lineage>
</organism>
<dbReference type="AlphaFoldDB" id="A0A4Q0VSB9"/>
<accession>A0A4Q0VSB9</accession>
<keyword evidence="2" id="KW-1185">Reference proteome</keyword>
<proteinExistence type="predicted"/>
<dbReference type="OrthoDB" id="2679622at2"/>
<evidence type="ECO:0000313" key="2">
    <source>
        <dbReference type="Proteomes" id="UP000290649"/>
    </source>
</evidence>
<sequence length="84" mass="9880">MSVHLQIKEQMTRFIEGEKEYRKLDAKREEAIEAILQAAKEQQDFSLTEVNAITEKMNNLSKSFRFPIRKTVTKEMVLEHIKPS</sequence>